<feature type="compositionally biased region" description="Polar residues" evidence="1">
    <location>
        <begin position="499"/>
        <end position="510"/>
    </location>
</feature>
<feature type="region of interest" description="Disordered" evidence="1">
    <location>
        <begin position="224"/>
        <end position="461"/>
    </location>
</feature>
<evidence type="ECO:0000313" key="3">
    <source>
        <dbReference type="Proteomes" id="UP000327013"/>
    </source>
</evidence>
<organism evidence="2 3">
    <name type="scientific">Carpinus fangiana</name>
    <dbReference type="NCBI Taxonomy" id="176857"/>
    <lineage>
        <taxon>Eukaryota</taxon>
        <taxon>Viridiplantae</taxon>
        <taxon>Streptophyta</taxon>
        <taxon>Embryophyta</taxon>
        <taxon>Tracheophyta</taxon>
        <taxon>Spermatophyta</taxon>
        <taxon>Magnoliopsida</taxon>
        <taxon>eudicotyledons</taxon>
        <taxon>Gunneridae</taxon>
        <taxon>Pentapetalae</taxon>
        <taxon>rosids</taxon>
        <taxon>fabids</taxon>
        <taxon>Fagales</taxon>
        <taxon>Betulaceae</taxon>
        <taxon>Carpinus</taxon>
    </lineage>
</organism>
<accession>A0A5N6L5A6</accession>
<evidence type="ECO:0000256" key="1">
    <source>
        <dbReference type="SAM" id="MobiDB-lite"/>
    </source>
</evidence>
<feature type="compositionally biased region" description="Basic and acidic residues" evidence="1">
    <location>
        <begin position="231"/>
        <end position="247"/>
    </location>
</feature>
<feature type="compositionally biased region" description="Polar residues" evidence="1">
    <location>
        <begin position="399"/>
        <end position="409"/>
    </location>
</feature>
<dbReference type="Proteomes" id="UP000327013">
    <property type="component" value="Unassembled WGS sequence"/>
</dbReference>
<feature type="compositionally biased region" description="Pro residues" evidence="1">
    <location>
        <begin position="417"/>
        <end position="427"/>
    </location>
</feature>
<feature type="compositionally biased region" description="Low complexity" evidence="1">
    <location>
        <begin position="248"/>
        <end position="262"/>
    </location>
</feature>
<feature type="compositionally biased region" description="Polar residues" evidence="1">
    <location>
        <begin position="377"/>
        <end position="392"/>
    </location>
</feature>
<name>A0A5N6L5A6_9ROSI</name>
<evidence type="ECO:0000313" key="2">
    <source>
        <dbReference type="EMBL" id="KAB8975989.1"/>
    </source>
</evidence>
<dbReference type="EMBL" id="VIBQ01000136">
    <property type="protein sequence ID" value="KAB8975989.1"/>
    <property type="molecule type" value="Genomic_DNA"/>
</dbReference>
<proteinExistence type="predicted"/>
<gene>
    <name evidence="2" type="ORF">FH972_026868</name>
</gene>
<feature type="compositionally biased region" description="Low complexity" evidence="1">
    <location>
        <begin position="428"/>
        <end position="438"/>
    </location>
</feature>
<feature type="compositionally biased region" description="Low complexity" evidence="1">
    <location>
        <begin position="597"/>
        <end position="613"/>
    </location>
</feature>
<feature type="compositionally biased region" description="Basic and acidic residues" evidence="1">
    <location>
        <begin position="291"/>
        <end position="304"/>
    </location>
</feature>
<feature type="region of interest" description="Disordered" evidence="1">
    <location>
        <begin position="475"/>
        <end position="648"/>
    </location>
</feature>
<feature type="compositionally biased region" description="Polar residues" evidence="1">
    <location>
        <begin position="322"/>
        <end position="339"/>
    </location>
</feature>
<keyword evidence="3" id="KW-1185">Reference proteome</keyword>
<protein>
    <submittedName>
        <fullName evidence="2">Uncharacterized protein</fullName>
    </submittedName>
</protein>
<feature type="compositionally biased region" description="Low complexity" evidence="1">
    <location>
        <begin position="511"/>
        <end position="522"/>
    </location>
</feature>
<dbReference type="AlphaFoldDB" id="A0A5N6L5A6"/>
<comment type="caution">
    <text evidence="2">The sequence shown here is derived from an EMBL/GenBank/DDBJ whole genome shotgun (WGS) entry which is preliminary data.</text>
</comment>
<dbReference type="OrthoDB" id="3357271at2759"/>
<feature type="compositionally biased region" description="Polar residues" evidence="1">
    <location>
        <begin position="574"/>
        <end position="583"/>
    </location>
</feature>
<sequence>MAKGHYSRHDGRVDCIRHLLLPFRPASMRTSSRLSRQDPSWSVSQRHGHRRDIDRACCLERSCRSHIFVFADSPAVEGRSGQASKSFRGLHSWRWIIVSEVLQTSCDVALKAPVLTASPSGGICTVVRIAYIHTLTRPTLTYFQTSKLIALMSAAELSIGLTCICLSTYKPLVRFFFPRDEYYYYGDSTDRRSQSSGGGQEMAQMHASPEDWQARRVLDRENGESFGTLDSQDHERWKSVKSEHKEVSPAYSQPGSPGSPGRPAREAQHRKRFFTFPTMSGILKGGWHPKGKGEGGKESWRSDFRGVNQIAKLAGRGKEDPLSNNGSMQSGLSHSSAPLSTLKDPASFGPPPKHVGAHGPQAAAQSSPAPTPARSYSRPTASSQAPVSQEPQWQAPVAHTQSPQQTGVTARSVPASRPAPPPRPSLPPRQNSRPDVYSPDPPPSYNAAVTQPGEKEGYVNQAAVSRLGQAGVNVSAFGVGGQSTGQGSVAPQGHGGQMNELQSRFSRMKTSASPADDAAPASGTSWAQKQAAARTASKFQKDPSSVSLSDARDAASTANNFRQRHGEQVASGWKTANSLNQRYGVSDRLAGAQPSQAPAELAAPPGPASAAGKKPPPPPPKKKELQTGQPEGDAGPPPPVPTSSKPRF</sequence>
<reference evidence="2 3" key="1">
    <citation type="submission" date="2019-06" db="EMBL/GenBank/DDBJ databases">
        <title>A chromosomal-level reference genome of Carpinus fangiana (Coryloideae, Betulaceae).</title>
        <authorList>
            <person name="Yang X."/>
            <person name="Wang Z."/>
            <person name="Zhang L."/>
            <person name="Hao G."/>
            <person name="Liu J."/>
            <person name="Yang Y."/>
        </authorList>
    </citation>
    <scope>NUCLEOTIDE SEQUENCE [LARGE SCALE GENOMIC DNA]</scope>
    <source>
        <strain evidence="2">Cfa_2016G</strain>
        <tissue evidence="2">Leaf</tissue>
    </source>
</reference>